<dbReference type="InterPro" id="IPR013328">
    <property type="entry name" value="6PGD_dom2"/>
</dbReference>
<organism evidence="4 5">
    <name type="scientific">Mycena alexandri</name>
    <dbReference type="NCBI Taxonomy" id="1745969"/>
    <lineage>
        <taxon>Eukaryota</taxon>
        <taxon>Fungi</taxon>
        <taxon>Dikarya</taxon>
        <taxon>Basidiomycota</taxon>
        <taxon>Agaricomycotina</taxon>
        <taxon>Agaricomycetes</taxon>
        <taxon>Agaricomycetidae</taxon>
        <taxon>Agaricales</taxon>
        <taxon>Marasmiineae</taxon>
        <taxon>Mycenaceae</taxon>
        <taxon>Mycena</taxon>
    </lineage>
</organism>
<evidence type="ECO:0000313" key="4">
    <source>
        <dbReference type="EMBL" id="KAJ7022294.1"/>
    </source>
</evidence>
<keyword evidence="5" id="KW-1185">Reference proteome</keyword>
<dbReference type="InterPro" id="IPR006176">
    <property type="entry name" value="3-OHacyl-CoA_DH_NAD-bd"/>
</dbReference>
<dbReference type="Pfam" id="PF02737">
    <property type="entry name" value="3HCDH_N"/>
    <property type="match status" value="1"/>
</dbReference>
<dbReference type="SMART" id="SM00135">
    <property type="entry name" value="LY"/>
    <property type="match status" value="5"/>
</dbReference>
<accession>A0AAD6S6V7</accession>
<keyword evidence="1" id="KW-0560">Oxidoreductase</keyword>
<feature type="domain" description="3-hydroxyacyl-CoA dehydrogenase NAD binding" evidence="3">
    <location>
        <begin position="42"/>
        <end position="198"/>
    </location>
</feature>
<dbReference type="Pfam" id="PF00725">
    <property type="entry name" value="3HCDH"/>
    <property type="match status" value="1"/>
</dbReference>
<dbReference type="GO" id="GO:0070403">
    <property type="term" value="F:NAD+ binding"/>
    <property type="evidence" value="ECO:0007669"/>
    <property type="project" value="InterPro"/>
</dbReference>
<dbReference type="PANTHER" id="PTHR48075">
    <property type="entry name" value="3-HYDROXYACYL-COA DEHYDROGENASE FAMILY PROTEIN"/>
    <property type="match status" value="1"/>
</dbReference>
<dbReference type="InterPro" id="IPR008927">
    <property type="entry name" value="6-PGluconate_DH-like_C_sf"/>
</dbReference>
<dbReference type="Gene3D" id="2.120.10.30">
    <property type="entry name" value="TolB, C-terminal domain"/>
    <property type="match status" value="2"/>
</dbReference>
<dbReference type="InterPro" id="IPR000033">
    <property type="entry name" value="LDLR_classB_rpt"/>
</dbReference>
<dbReference type="SUPFAM" id="SSF101898">
    <property type="entry name" value="NHL repeat"/>
    <property type="match status" value="1"/>
</dbReference>
<dbReference type="InterPro" id="IPR036291">
    <property type="entry name" value="NAD(P)-bd_dom_sf"/>
</dbReference>
<name>A0AAD6S6V7_9AGAR</name>
<sequence length="671" mass="74520">MSNFRDVIFRLRRAFISAAVEFSTLTSMPYAPPVSLEGKSFVVLGAGTLGRRIAMMWLTQGEVVHLCDPHEKALSDASHYIRENLEDVISVHVPKGKPGTLALFQDRSEAMKNAWIVVEVVPEILSLKISLLGELDAILPDDCILASNSSSYTGSEMFEKVVNRERFVNTHYYMPPQTLPVEIMPNPYTDPAVVALLLRESPRHGLRAYHVKKESVGLLFNRIWAAIKRESLYVVAEGVAGADEVDGIMKDVLGMNRGVFEMLDGVGLDVALDIERHYVQVRAGQIPPEPAALLQSMVDAGTLGVKTGKGFYDHPPHAPIAEKDHIVFLDLIKGEIRSLAIDGREGKTLITGLTGHPDGVQIDERPGKGHIYWTNMGTRANDGFLSRSNIDGSEITTIVPPGATHTPKQLVLDTEREYLYWCDREGGKIQRCKLDGSNLETLYISASTAEQHKDQRTWCVGITLDTQRGLLYWTQKGGSKAGSGRIFRANIDPPSGSDPANRKDVELLFDGLPEPIDLEYHDGFLYWTDRGDPPFGNSLNHADVSASLAPNAKPRGPSRALVIAERFHETIGLTIDPVDKKIYVADLLGSLWVTELDGSHKAAILRDSGNFTGITYLPSSKVRLTKEFFCRILMFLCEIQDRRWRYRKILVPAPREQSDRFSSLSEFVNSS</sequence>
<gene>
    <name evidence="4" type="ORF">C8F04DRAFT_1012523</name>
</gene>
<evidence type="ECO:0000313" key="5">
    <source>
        <dbReference type="Proteomes" id="UP001218188"/>
    </source>
</evidence>
<dbReference type="Proteomes" id="UP001218188">
    <property type="component" value="Unassembled WGS sequence"/>
</dbReference>
<dbReference type="SUPFAM" id="SSF48179">
    <property type="entry name" value="6-phosphogluconate dehydrogenase C-terminal domain-like"/>
    <property type="match status" value="1"/>
</dbReference>
<dbReference type="EMBL" id="JARJCM010000212">
    <property type="protein sequence ID" value="KAJ7022294.1"/>
    <property type="molecule type" value="Genomic_DNA"/>
</dbReference>
<dbReference type="Gene3D" id="1.10.1040.10">
    <property type="entry name" value="N-(1-d-carboxylethyl)-l-norvaline Dehydrogenase, domain 2"/>
    <property type="match status" value="1"/>
</dbReference>
<dbReference type="AlphaFoldDB" id="A0AAD6S6V7"/>
<dbReference type="InterPro" id="IPR006108">
    <property type="entry name" value="3HC_DH_C"/>
</dbReference>
<proteinExistence type="predicted"/>
<evidence type="ECO:0000259" key="2">
    <source>
        <dbReference type="Pfam" id="PF00725"/>
    </source>
</evidence>
<protein>
    <submittedName>
        <fullName evidence="4">3-hydroxyacyl-CoA dehydrogenase-like protein</fullName>
    </submittedName>
</protein>
<reference evidence="4" key="1">
    <citation type="submission" date="2023-03" db="EMBL/GenBank/DDBJ databases">
        <title>Massive genome expansion in bonnet fungi (Mycena s.s.) driven by repeated elements and novel gene families across ecological guilds.</title>
        <authorList>
            <consortium name="Lawrence Berkeley National Laboratory"/>
            <person name="Harder C.B."/>
            <person name="Miyauchi S."/>
            <person name="Viragh M."/>
            <person name="Kuo A."/>
            <person name="Thoen E."/>
            <person name="Andreopoulos B."/>
            <person name="Lu D."/>
            <person name="Skrede I."/>
            <person name="Drula E."/>
            <person name="Henrissat B."/>
            <person name="Morin E."/>
            <person name="Kohler A."/>
            <person name="Barry K."/>
            <person name="LaButti K."/>
            <person name="Morin E."/>
            <person name="Salamov A."/>
            <person name="Lipzen A."/>
            <person name="Mereny Z."/>
            <person name="Hegedus B."/>
            <person name="Baldrian P."/>
            <person name="Stursova M."/>
            <person name="Weitz H."/>
            <person name="Taylor A."/>
            <person name="Grigoriev I.V."/>
            <person name="Nagy L.G."/>
            <person name="Martin F."/>
            <person name="Kauserud H."/>
        </authorList>
    </citation>
    <scope>NUCLEOTIDE SEQUENCE</scope>
    <source>
        <strain evidence="4">CBHHK200</strain>
    </source>
</reference>
<dbReference type="InterPro" id="IPR011042">
    <property type="entry name" value="6-blade_b-propeller_TolB-like"/>
</dbReference>
<dbReference type="Gene3D" id="3.40.50.720">
    <property type="entry name" value="NAD(P)-binding Rossmann-like Domain"/>
    <property type="match status" value="1"/>
</dbReference>
<dbReference type="GO" id="GO:0006631">
    <property type="term" value="P:fatty acid metabolic process"/>
    <property type="evidence" value="ECO:0007669"/>
    <property type="project" value="InterPro"/>
</dbReference>
<evidence type="ECO:0000259" key="3">
    <source>
        <dbReference type="Pfam" id="PF02737"/>
    </source>
</evidence>
<feature type="domain" description="3-hydroxyacyl-CoA dehydrogenase C-terminal" evidence="2">
    <location>
        <begin position="219"/>
        <end position="313"/>
    </location>
</feature>
<evidence type="ECO:0000256" key="1">
    <source>
        <dbReference type="ARBA" id="ARBA00023002"/>
    </source>
</evidence>
<dbReference type="SUPFAM" id="SSF51735">
    <property type="entry name" value="NAD(P)-binding Rossmann-fold domains"/>
    <property type="match status" value="1"/>
</dbReference>
<comment type="caution">
    <text evidence="4">The sequence shown here is derived from an EMBL/GenBank/DDBJ whole genome shotgun (WGS) entry which is preliminary data.</text>
</comment>
<dbReference type="PANTHER" id="PTHR48075:SF3">
    <property type="entry name" value="3-HYDROXYACYL-COA DEHYDROGENASE"/>
    <property type="match status" value="1"/>
</dbReference>
<dbReference type="GO" id="GO:0016616">
    <property type="term" value="F:oxidoreductase activity, acting on the CH-OH group of donors, NAD or NADP as acceptor"/>
    <property type="evidence" value="ECO:0007669"/>
    <property type="project" value="InterPro"/>
</dbReference>